<evidence type="ECO:0000313" key="1">
    <source>
        <dbReference type="Proteomes" id="UP000694865"/>
    </source>
</evidence>
<dbReference type="PANTHER" id="PTHR13617">
    <property type="entry name" value="PROTEIN ABHD18"/>
    <property type="match status" value="1"/>
</dbReference>
<sequence>MSKLDVLYRSLVLSKFFTRGWGKPESLKRIFEFQKVVGSRETCQHLVDKDYPIYVDKDETRGECRIVEGHFLSPLQVHLPGIMPKEGEIAKFQFILPKTWKTRHKPVCIHLAGTGDHYFWRRRTMMARPLLKEYGIASLLLENPYYGTRKPKDQLRSSLHNVSDLFVMGGALILESLALLHWCERQGFGPLGLTGISMGGHMASLAATNWNKPITLIPCLSGTTATPVFTRGVLSNAIPWKLLQTQYECDNVYSEEITKLIHMPGSDSFELGQKFVRNYPETVKHFRTFIKDKTTMKIRNKESSTDQGISVGKLEIEQSIEKHPEMFDITTLVESKRCAKEMAMAGGVVHDAHMTDTKHVRYDNAGANGDNSDLSDQETVKNRAKKISETVELKPKLKKGKEINTGCSSLERRYKYLNEQTTHFMRGVMEEATSLTNFSLPLDPSLVIFVSATQDAYLVPEHAPRPQDIWPGSQVRYLKCGHIHAALLKTHEFRKAINDGFSMLINKYY</sequence>
<reference evidence="2" key="1">
    <citation type="submission" date="2025-08" db="UniProtKB">
        <authorList>
            <consortium name="RefSeq"/>
        </authorList>
    </citation>
    <scope>IDENTIFICATION</scope>
    <source>
        <tissue evidence="2">Testes</tissue>
    </source>
</reference>
<dbReference type="InterPro" id="IPR029058">
    <property type="entry name" value="AB_hydrolase_fold"/>
</dbReference>
<organism evidence="1 2">
    <name type="scientific">Saccoglossus kowalevskii</name>
    <name type="common">Acorn worm</name>
    <dbReference type="NCBI Taxonomy" id="10224"/>
    <lineage>
        <taxon>Eukaryota</taxon>
        <taxon>Metazoa</taxon>
        <taxon>Hemichordata</taxon>
        <taxon>Enteropneusta</taxon>
        <taxon>Harrimaniidae</taxon>
        <taxon>Saccoglossus</taxon>
    </lineage>
</organism>
<accession>A0ABM0GQK8</accession>
<protein>
    <submittedName>
        <fullName evidence="2">Uncharacterized protein C4orf29 homolog</fullName>
    </submittedName>
</protein>
<evidence type="ECO:0000313" key="2">
    <source>
        <dbReference type="RefSeq" id="XP_002735130.1"/>
    </source>
</evidence>
<dbReference type="GeneID" id="100367980"/>
<dbReference type="Gene3D" id="3.40.50.1820">
    <property type="entry name" value="alpha/beta hydrolase"/>
    <property type="match status" value="1"/>
</dbReference>
<proteinExistence type="predicted"/>
<name>A0ABM0GQK8_SACKO</name>
<gene>
    <name evidence="2" type="primary">LOC100367980</name>
</gene>
<dbReference type="InterPro" id="IPR019149">
    <property type="entry name" value="ABHD18"/>
</dbReference>
<keyword evidence="1" id="KW-1185">Reference proteome</keyword>
<dbReference type="Pfam" id="PF09752">
    <property type="entry name" value="ABHD18"/>
    <property type="match status" value="1"/>
</dbReference>
<dbReference type="SUPFAM" id="SSF53474">
    <property type="entry name" value="alpha/beta-Hydrolases"/>
    <property type="match status" value="1"/>
</dbReference>
<dbReference type="RefSeq" id="XP_002735130.1">
    <property type="nucleotide sequence ID" value="XM_002735084.2"/>
</dbReference>
<dbReference type="Proteomes" id="UP000694865">
    <property type="component" value="Unplaced"/>
</dbReference>
<dbReference type="PANTHER" id="PTHR13617:SF14">
    <property type="entry name" value="PROTEIN ABHD18"/>
    <property type="match status" value="1"/>
</dbReference>